<keyword evidence="1" id="KW-1133">Transmembrane helix</keyword>
<keyword evidence="1" id="KW-0812">Transmembrane</keyword>
<evidence type="ECO:0000313" key="2">
    <source>
        <dbReference type="Ensembl" id="ENSSSCP00040033017.1"/>
    </source>
</evidence>
<dbReference type="Proteomes" id="UP000694722">
    <property type="component" value="Unplaced"/>
</dbReference>
<dbReference type="AlphaFoldDB" id="A0A8D1F7E8"/>
<protein>
    <submittedName>
        <fullName evidence="2">Uncharacterized protein</fullName>
    </submittedName>
</protein>
<proteinExistence type="predicted"/>
<feature type="transmembrane region" description="Helical" evidence="1">
    <location>
        <begin position="123"/>
        <end position="142"/>
    </location>
</feature>
<evidence type="ECO:0000313" key="3">
    <source>
        <dbReference type="Proteomes" id="UP000694722"/>
    </source>
</evidence>
<feature type="transmembrane region" description="Helical" evidence="1">
    <location>
        <begin position="149"/>
        <end position="168"/>
    </location>
</feature>
<dbReference type="Ensembl" id="ENSSSCT00040076875.1">
    <property type="protein sequence ID" value="ENSSSCP00040033017.1"/>
    <property type="gene ID" value="ENSSSCG00040056787.1"/>
</dbReference>
<name>A0A8D1F7E8_PIG</name>
<evidence type="ECO:0000256" key="1">
    <source>
        <dbReference type="SAM" id="Phobius"/>
    </source>
</evidence>
<sequence length="203" mass="23107">MIISRSIHVAKNASISFLLMAESYSIVYMYHIFLIHSLVNGHLGCFHVLAVENSAAMNTGVHVSLRVMVFSGWMPRSGIAWSNGSSMFSFLRNLHTAFHSGCTNFQSHQQCTRVPFSPHSLQHLLFVDFWMMAILAGVRWYLRVVLTCISLVMSDVEHLFMCFLAIYMSSLENCLFRSSAHFLMGLFVFFGIELEKVFINFGD</sequence>
<keyword evidence="1" id="KW-0472">Membrane</keyword>
<feature type="transmembrane region" description="Helical" evidence="1">
    <location>
        <begin position="180"/>
        <end position="199"/>
    </location>
</feature>
<feature type="transmembrane region" description="Helical" evidence="1">
    <location>
        <begin position="12"/>
        <end position="33"/>
    </location>
</feature>
<accession>A0A8D1F7E8</accession>
<organism evidence="2 3">
    <name type="scientific">Sus scrofa</name>
    <name type="common">Pig</name>
    <dbReference type="NCBI Taxonomy" id="9823"/>
    <lineage>
        <taxon>Eukaryota</taxon>
        <taxon>Metazoa</taxon>
        <taxon>Chordata</taxon>
        <taxon>Craniata</taxon>
        <taxon>Vertebrata</taxon>
        <taxon>Euteleostomi</taxon>
        <taxon>Mammalia</taxon>
        <taxon>Eutheria</taxon>
        <taxon>Laurasiatheria</taxon>
        <taxon>Artiodactyla</taxon>
        <taxon>Suina</taxon>
        <taxon>Suidae</taxon>
        <taxon>Sus</taxon>
    </lineage>
</organism>
<reference evidence="2" key="1">
    <citation type="submission" date="2025-08" db="UniProtKB">
        <authorList>
            <consortium name="Ensembl"/>
        </authorList>
    </citation>
    <scope>IDENTIFICATION</scope>
</reference>